<comment type="caution">
    <text evidence="3">The sequence shown here is derived from an EMBL/GenBank/DDBJ whole genome shotgun (WGS) entry which is preliminary data.</text>
</comment>
<protein>
    <submittedName>
        <fullName evidence="3">ABC transporter substrate-binding protein</fullName>
    </submittedName>
</protein>
<proteinExistence type="predicted"/>
<feature type="signal peptide" evidence="2">
    <location>
        <begin position="1"/>
        <end position="21"/>
    </location>
</feature>
<feature type="region of interest" description="Disordered" evidence="1">
    <location>
        <begin position="391"/>
        <end position="410"/>
    </location>
</feature>
<dbReference type="RefSeq" id="WP_331845688.1">
    <property type="nucleotide sequence ID" value="NZ_JAZHPZ010000002.1"/>
</dbReference>
<organism evidence="3 4">
    <name type="scientific">Paenibacillus haidiansis</name>
    <dbReference type="NCBI Taxonomy" id="1574488"/>
    <lineage>
        <taxon>Bacteria</taxon>
        <taxon>Bacillati</taxon>
        <taxon>Bacillota</taxon>
        <taxon>Bacilli</taxon>
        <taxon>Bacillales</taxon>
        <taxon>Paenibacillaceae</taxon>
        <taxon>Paenibacillus</taxon>
    </lineage>
</organism>
<dbReference type="EMBL" id="JAZHPZ010000002">
    <property type="protein sequence ID" value="MEF2965459.1"/>
    <property type="molecule type" value="Genomic_DNA"/>
</dbReference>
<keyword evidence="2" id="KW-0732">Signal</keyword>
<keyword evidence="4" id="KW-1185">Reference proteome</keyword>
<evidence type="ECO:0000256" key="1">
    <source>
        <dbReference type="SAM" id="MobiDB-lite"/>
    </source>
</evidence>
<feature type="compositionally biased region" description="Low complexity" evidence="1">
    <location>
        <begin position="37"/>
        <end position="46"/>
    </location>
</feature>
<dbReference type="Pfam" id="PF01547">
    <property type="entry name" value="SBP_bac_1"/>
    <property type="match status" value="1"/>
</dbReference>
<dbReference type="InterPro" id="IPR006059">
    <property type="entry name" value="SBP"/>
</dbReference>
<feature type="region of interest" description="Disordered" evidence="1">
    <location>
        <begin position="27"/>
        <end position="46"/>
    </location>
</feature>
<feature type="chain" id="PRO_5046198073" evidence="2">
    <location>
        <begin position="22"/>
        <end position="479"/>
    </location>
</feature>
<evidence type="ECO:0000313" key="3">
    <source>
        <dbReference type="EMBL" id="MEF2965459.1"/>
    </source>
</evidence>
<dbReference type="PANTHER" id="PTHR43649">
    <property type="entry name" value="ARABINOSE-BINDING PROTEIN-RELATED"/>
    <property type="match status" value="1"/>
</dbReference>
<dbReference type="Gene3D" id="3.40.190.10">
    <property type="entry name" value="Periplasmic binding protein-like II"/>
    <property type="match status" value="1"/>
</dbReference>
<accession>A0ABU7VRD5</accession>
<dbReference type="PANTHER" id="PTHR43649:SF12">
    <property type="entry name" value="DIACETYLCHITOBIOSE BINDING PROTEIN DASA"/>
    <property type="match status" value="1"/>
</dbReference>
<dbReference type="PROSITE" id="PS51257">
    <property type="entry name" value="PROKAR_LIPOPROTEIN"/>
    <property type="match status" value="1"/>
</dbReference>
<sequence>MKIWRRACKIGSLMLLSAAIAACSGGRGGAEQSGNRSSSSPAGGISAPDNITAVTITVMTKDRFLAEAEQKFEAANPGIDIQISELVPADTSSGDKVIIKSGGDADSGPKPEDVEKYANTVNTALMSGKASDIISTEYLPVDEYVDKGLLADWNELAAQDSGFDKAGYYENVLYGVSQGDGWYGIPIDFSLDFLLGDASLVEQNGLNDDTWTWDQFIELLETAKAEGKFGIAMITPEKLLQNLAEAVYGQLVKRDGDKAVFDASLFQTYMENIKRLYDNDLATPDGIGPENASFQYHTLTGPMEAALLPRSDGSPQAWIKPPGTGKDAAKGIPFQSSRVLSLNAKSQVKEAAWSFVQFLLSEEMQSSTAMRSFSVNKAAAKAKLAETQEMLARSGSGDGADGPQISMRSKDGSVITPTFSDEDIEKVLGLLSTASQYSNRDPQVLSMIAEATTDYFSGSKSAAAVAGSLANRINTYLNE</sequence>
<gene>
    <name evidence="3" type="ORF">V3851_06395</name>
</gene>
<name>A0ABU7VRD5_9BACL</name>
<reference evidence="3 4" key="1">
    <citation type="submission" date="2024-02" db="EMBL/GenBank/DDBJ databases">
        <title>A nitrogen-fixing paenibacillus bacterium.</title>
        <authorList>
            <person name="Zhang W.L."/>
            <person name="Chen S.F."/>
        </authorList>
    </citation>
    <scope>NUCLEOTIDE SEQUENCE [LARGE SCALE GENOMIC DNA]</scope>
    <source>
        <strain evidence="3 4">M1</strain>
    </source>
</reference>
<evidence type="ECO:0000256" key="2">
    <source>
        <dbReference type="SAM" id="SignalP"/>
    </source>
</evidence>
<dbReference type="SUPFAM" id="SSF53850">
    <property type="entry name" value="Periplasmic binding protein-like II"/>
    <property type="match status" value="1"/>
</dbReference>
<dbReference type="InterPro" id="IPR050490">
    <property type="entry name" value="Bact_solute-bd_prot1"/>
</dbReference>
<evidence type="ECO:0000313" key="4">
    <source>
        <dbReference type="Proteomes" id="UP001306950"/>
    </source>
</evidence>
<dbReference type="Proteomes" id="UP001306950">
    <property type="component" value="Unassembled WGS sequence"/>
</dbReference>